<keyword evidence="4" id="KW-0443">Lipid metabolism</keyword>
<protein>
    <submittedName>
        <fullName evidence="6">Nonribosomal peptide synthetase protein BlmVI</fullName>
    </submittedName>
</protein>
<dbReference type="RefSeq" id="WP_146104078.1">
    <property type="nucleotide sequence ID" value="NZ_FNVT01000022.1"/>
</dbReference>
<evidence type="ECO:0000313" key="6">
    <source>
        <dbReference type="EMBL" id="SEH01853.1"/>
    </source>
</evidence>
<evidence type="ECO:0000256" key="1">
    <source>
        <dbReference type="ARBA" id="ARBA00006432"/>
    </source>
</evidence>
<dbReference type="AlphaFoldDB" id="A0A1H6EWQ9"/>
<keyword evidence="7" id="KW-1185">Reference proteome</keyword>
<dbReference type="Gene3D" id="3.40.50.12780">
    <property type="entry name" value="N-terminal domain of ligase-like"/>
    <property type="match status" value="1"/>
</dbReference>
<evidence type="ECO:0000256" key="4">
    <source>
        <dbReference type="ARBA" id="ARBA00023098"/>
    </source>
</evidence>
<gene>
    <name evidence="6" type="ORF">SAMN05444920_122104</name>
</gene>
<dbReference type="InterPro" id="IPR042099">
    <property type="entry name" value="ANL_N_sf"/>
</dbReference>
<dbReference type="Pfam" id="PF00501">
    <property type="entry name" value="AMP-binding"/>
    <property type="match status" value="1"/>
</dbReference>
<evidence type="ECO:0000313" key="7">
    <source>
        <dbReference type="Proteomes" id="UP000236732"/>
    </source>
</evidence>
<proteinExistence type="inferred from homology"/>
<dbReference type="PANTHER" id="PTHR22754:SF32">
    <property type="entry name" value="DISCO-INTERACTING PROTEIN 2"/>
    <property type="match status" value="1"/>
</dbReference>
<feature type="domain" description="AMP-dependent synthetase/ligase" evidence="5">
    <location>
        <begin position="12"/>
        <end position="396"/>
    </location>
</feature>
<comment type="similarity">
    <text evidence="1">Belongs to the ATP-dependent AMP-binding enzyme family.</text>
</comment>
<reference evidence="6 7" key="1">
    <citation type="submission" date="2016-10" db="EMBL/GenBank/DDBJ databases">
        <authorList>
            <person name="de Groot N.N."/>
        </authorList>
    </citation>
    <scope>NUCLEOTIDE SEQUENCE [LARGE SCALE GENOMIC DNA]</scope>
    <source>
        <strain evidence="6 7">CGMCC 4.7037</strain>
    </source>
</reference>
<name>A0A1H6EWQ9_9ACTN</name>
<sequence>MVDRTLVELLGRRAAEAPGELAFGFLADGEADLRVLTRAELDAGARRVACALADRVAEGGRVILLYEPGLAFVTAFFGCLYAGVVAVPAYPPLQPAGRERVAAVAADCGAEAVLTSEFLRETVAGALPLIVTDGPARDGSAWRDPGVDPDTVAFIQYTSGSTAAPRGVVLTHANLLANQRAIGRALHVPGDAVVASWLPMYHDMGLIGTILYPLYHGAPCYLMSPLHFLQRPARWLELISAYGVSVSGGPNFAYDLCARRVTDEELAALDLSTWQVAFSGAEPIRAATFRRFTDRFAPCGLRPEALVGCYGLAEATLLVTGAGPDDRTVLTADRAALEQGRLVPAAGRETTELVPSGRVAPDHDLLIVDPSALVPCPDGQVGEIWVRGPSVAAGYWKRPDDDFRAFLSGGEGPYLRTGDLGLLWEGRLYVTGRIKDLLIVRGRSIHPHDVEDAACVAGGQVRRGAGVAFALAEGVALVQETTADDGALGPLAGEIRTAVLRDLGVRLDAIYLVPKGTVPKTSSGKVRRGAARAAVLAGTVPVRFESREGRWT</sequence>
<dbReference type="EMBL" id="FNVT01000022">
    <property type="protein sequence ID" value="SEH01853.1"/>
    <property type="molecule type" value="Genomic_DNA"/>
</dbReference>
<evidence type="ECO:0000256" key="2">
    <source>
        <dbReference type="ARBA" id="ARBA00022598"/>
    </source>
</evidence>
<dbReference type="OrthoDB" id="3671040at2"/>
<dbReference type="InterPro" id="IPR000873">
    <property type="entry name" value="AMP-dep_synth/lig_dom"/>
</dbReference>
<dbReference type="CDD" id="cd05931">
    <property type="entry name" value="FAAL"/>
    <property type="match status" value="1"/>
</dbReference>
<dbReference type="Gene3D" id="3.30.300.30">
    <property type="match status" value="1"/>
</dbReference>
<organism evidence="6 7">
    <name type="scientific">Nonomuraea solani</name>
    <dbReference type="NCBI Taxonomy" id="1144553"/>
    <lineage>
        <taxon>Bacteria</taxon>
        <taxon>Bacillati</taxon>
        <taxon>Actinomycetota</taxon>
        <taxon>Actinomycetes</taxon>
        <taxon>Streptosporangiales</taxon>
        <taxon>Streptosporangiaceae</taxon>
        <taxon>Nonomuraea</taxon>
    </lineage>
</organism>
<dbReference type="FunFam" id="3.40.50.12780:FF:000013">
    <property type="entry name" value="Long-chain-fatty-acid--AMP ligase FadD32"/>
    <property type="match status" value="1"/>
</dbReference>
<dbReference type="InterPro" id="IPR045851">
    <property type="entry name" value="AMP-bd_C_sf"/>
</dbReference>
<dbReference type="GO" id="GO:0071766">
    <property type="term" value="P:Actinobacterium-type cell wall biogenesis"/>
    <property type="evidence" value="ECO:0007669"/>
    <property type="project" value="UniProtKB-ARBA"/>
</dbReference>
<accession>A0A1H6EWQ9</accession>
<dbReference type="PANTHER" id="PTHR22754">
    <property type="entry name" value="DISCO-INTERACTING PROTEIN 2 DIP2 -RELATED"/>
    <property type="match status" value="1"/>
</dbReference>
<keyword evidence="2" id="KW-0436">Ligase</keyword>
<evidence type="ECO:0000259" key="5">
    <source>
        <dbReference type="Pfam" id="PF00501"/>
    </source>
</evidence>
<dbReference type="SUPFAM" id="SSF56801">
    <property type="entry name" value="Acetyl-CoA synthetase-like"/>
    <property type="match status" value="1"/>
</dbReference>
<dbReference type="InterPro" id="IPR040097">
    <property type="entry name" value="FAAL/FAAC"/>
</dbReference>
<dbReference type="GO" id="GO:0006633">
    <property type="term" value="P:fatty acid biosynthetic process"/>
    <property type="evidence" value="ECO:0007669"/>
    <property type="project" value="TreeGrafter"/>
</dbReference>
<dbReference type="GO" id="GO:0070566">
    <property type="term" value="F:adenylyltransferase activity"/>
    <property type="evidence" value="ECO:0007669"/>
    <property type="project" value="TreeGrafter"/>
</dbReference>
<dbReference type="Proteomes" id="UP000236732">
    <property type="component" value="Unassembled WGS sequence"/>
</dbReference>
<dbReference type="GO" id="GO:0005886">
    <property type="term" value="C:plasma membrane"/>
    <property type="evidence" value="ECO:0007669"/>
    <property type="project" value="TreeGrafter"/>
</dbReference>
<dbReference type="GO" id="GO:0016874">
    <property type="term" value="F:ligase activity"/>
    <property type="evidence" value="ECO:0007669"/>
    <property type="project" value="UniProtKB-KW"/>
</dbReference>
<keyword evidence="3" id="KW-0276">Fatty acid metabolism</keyword>
<evidence type="ECO:0000256" key="3">
    <source>
        <dbReference type="ARBA" id="ARBA00022832"/>
    </source>
</evidence>